<organism evidence="4 5">
    <name type="scientific">Allacma fusca</name>
    <dbReference type="NCBI Taxonomy" id="39272"/>
    <lineage>
        <taxon>Eukaryota</taxon>
        <taxon>Metazoa</taxon>
        <taxon>Ecdysozoa</taxon>
        <taxon>Arthropoda</taxon>
        <taxon>Hexapoda</taxon>
        <taxon>Collembola</taxon>
        <taxon>Symphypleona</taxon>
        <taxon>Sminthuridae</taxon>
        <taxon>Allacma</taxon>
    </lineage>
</organism>
<dbReference type="SMART" id="SM00326">
    <property type="entry name" value="SH3"/>
    <property type="match status" value="1"/>
</dbReference>
<dbReference type="GO" id="GO:0005737">
    <property type="term" value="C:cytoplasm"/>
    <property type="evidence" value="ECO:0007669"/>
    <property type="project" value="TreeGrafter"/>
</dbReference>
<dbReference type="PANTHER" id="PTHR46026">
    <property type="entry name" value="RHO-TYPE GUANINE NUCLEOTIDE EXCHANGE FACTOR, ISOFORM F"/>
    <property type="match status" value="1"/>
</dbReference>
<name>A0A8J2KXV4_9HEXA</name>
<protein>
    <recommendedName>
        <fullName evidence="3">SH3 domain-containing protein</fullName>
    </recommendedName>
</protein>
<evidence type="ECO:0000313" key="4">
    <source>
        <dbReference type="EMBL" id="CAG7734380.1"/>
    </source>
</evidence>
<keyword evidence="1 2" id="KW-0728">SH3 domain</keyword>
<sequence>MAQELDELSLRKGNIITNVIQKLDGWWEGELESKRGLFPDNFVKVIPSSESQSSQEDEVFTETVQLRKKPCNQYFRFGGPPQPTLMQLQQQQQQQELITKLVLSVPVFEAE</sequence>
<feature type="domain" description="SH3" evidence="3">
    <location>
        <begin position="1"/>
        <end position="48"/>
    </location>
</feature>
<proteinExistence type="predicted"/>
<dbReference type="Proteomes" id="UP000708208">
    <property type="component" value="Unassembled WGS sequence"/>
</dbReference>
<comment type="caution">
    <text evidence="4">The sequence shown here is derived from an EMBL/GenBank/DDBJ whole genome shotgun (WGS) entry which is preliminary data.</text>
</comment>
<dbReference type="GO" id="GO:0005085">
    <property type="term" value="F:guanyl-nucleotide exchange factor activity"/>
    <property type="evidence" value="ECO:0007669"/>
    <property type="project" value="TreeGrafter"/>
</dbReference>
<reference evidence="4" key="1">
    <citation type="submission" date="2021-06" db="EMBL/GenBank/DDBJ databases">
        <authorList>
            <person name="Hodson N. C."/>
            <person name="Mongue J. A."/>
            <person name="Jaron S. K."/>
        </authorList>
    </citation>
    <scope>NUCLEOTIDE SEQUENCE</scope>
</reference>
<dbReference type="EMBL" id="CAJVCH010268223">
    <property type="protein sequence ID" value="CAG7734380.1"/>
    <property type="molecule type" value="Genomic_DNA"/>
</dbReference>
<dbReference type="PROSITE" id="PS50002">
    <property type="entry name" value="SH3"/>
    <property type="match status" value="1"/>
</dbReference>
<evidence type="ECO:0000256" key="2">
    <source>
        <dbReference type="PROSITE-ProRule" id="PRU00192"/>
    </source>
</evidence>
<dbReference type="OrthoDB" id="73680at2759"/>
<gene>
    <name evidence="4" type="ORF">AFUS01_LOCUS22774</name>
</gene>
<evidence type="ECO:0000259" key="3">
    <source>
        <dbReference type="PROSITE" id="PS50002"/>
    </source>
</evidence>
<dbReference type="InterPro" id="IPR001452">
    <property type="entry name" value="SH3_domain"/>
</dbReference>
<dbReference type="Pfam" id="PF14604">
    <property type="entry name" value="SH3_9"/>
    <property type="match status" value="1"/>
</dbReference>
<evidence type="ECO:0000313" key="5">
    <source>
        <dbReference type="Proteomes" id="UP000708208"/>
    </source>
</evidence>
<accession>A0A8J2KXV4</accession>
<dbReference type="PANTHER" id="PTHR46026:SF1">
    <property type="entry name" value="RHO-TYPE GUANINE NUCLEOTIDE EXCHANGE FACTOR, ISOFORM F"/>
    <property type="match status" value="1"/>
</dbReference>
<keyword evidence="5" id="KW-1185">Reference proteome</keyword>
<evidence type="ECO:0000256" key="1">
    <source>
        <dbReference type="ARBA" id="ARBA00022443"/>
    </source>
</evidence>
<dbReference type="AlphaFoldDB" id="A0A8J2KXV4"/>